<dbReference type="Proteomes" id="UP001054902">
    <property type="component" value="Unassembled WGS sequence"/>
</dbReference>
<keyword evidence="1" id="KW-0812">Transmembrane</keyword>
<keyword evidence="3" id="KW-1185">Reference proteome</keyword>
<evidence type="ECO:0000256" key="1">
    <source>
        <dbReference type="SAM" id="Phobius"/>
    </source>
</evidence>
<feature type="transmembrane region" description="Helical" evidence="1">
    <location>
        <begin position="219"/>
        <end position="241"/>
    </location>
</feature>
<keyword evidence="1" id="KW-0472">Membrane</keyword>
<reference evidence="2 3" key="1">
    <citation type="journal article" date="2021" name="Sci. Rep.">
        <title>The genome of the diatom Chaetoceros tenuissimus carries an ancient integrated fragment of an extant virus.</title>
        <authorList>
            <person name="Hongo Y."/>
            <person name="Kimura K."/>
            <person name="Takaki Y."/>
            <person name="Yoshida Y."/>
            <person name="Baba S."/>
            <person name="Kobayashi G."/>
            <person name="Nagasaki K."/>
            <person name="Hano T."/>
            <person name="Tomaru Y."/>
        </authorList>
    </citation>
    <scope>NUCLEOTIDE SEQUENCE [LARGE SCALE GENOMIC DNA]</scope>
    <source>
        <strain evidence="2 3">NIES-3715</strain>
    </source>
</reference>
<evidence type="ECO:0000313" key="2">
    <source>
        <dbReference type="EMBL" id="GFH44800.1"/>
    </source>
</evidence>
<comment type="caution">
    <text evidence="2">The sequence shown here is derived from an EMBL/GenBank/DDBJ whole genome shotgun (WGS) entry which is preliminary data.</text>
</comment>
<sequence length="266" mass="29026">MTAFRLLGASFVPSIQSSNLQIMSKASSLQAFSFVTDASQILLSEELQTASQTFEPQVNVPALSAFLVIAVVFGLLQLRINSVRDASERRTEALSTLRQVKSAQLDSTESSPKISEEEVAKAVEAYKLALEEELTLRTIIPGVRIVAPNDPKREEADIAAAKQFLGIDLNIEDGNINDTDGNVTNDVKKSKEELLLQSRRRFDDKNGVEAKKEEEGMSVASRGLLLAVAALQIALLVFLSFDPMTADNVFTNLSDSEPPTDLPSRK</sequence>
<keyword evidence="1" id="KW-1133">Transmembrane helix</keyword>
<gene>
    <name evidence="2" type="ORF">CTEN210_01274</name>
</gene>
<dbReference type="EMBL" id="BLLK01000020">
    <property type="protein sequence ID" value="GFH44800.1"/>
    <property type="molecule type" value="Genomic_DNA"/>
</dbReference>
<feature type="transmembrane region" description="Helical" evidence="1">
    <location>
        <begin position="60"/>
        <end position="80"/>
    </location>
</feature>
<name>A0AAD3CGP5_9STRA</name>
<organism evidence="2 3">
    <name type="scientific">Chaetoceros tenuissimus</name>
    <dbReference type="NCBI Taxonomy" id="426638"/>
    <lineage>
        <taxon>Eukaryota</taxon>
        <taxon>Sar</taxon>
        <taxon>Stramenopiles</taxon>
        <taxon>Ochrophyta</taxon>
        <taxon>Bacillariophyta</taxon>
        <taxon>Coscinodiscophyceae</taxon>
        <taxon>Chaetocerotophycidae</taxon>
        <taxon>Chaetocerotales</taxon>
        <taxon>Chaetocerotaceae</taxon>
        <taxon>Chaetoceros</taxon>
    </lineage>
</organism>
<dbReference type="AlphaFoldDB" id="A0AAD3CGP5"/>
<proteinExistence type="predicted"/>
<evidence type="ECO:0000313" key="3">
    <source>
        <dbReference type="Proteomes" id="UP001054902"/>
    </source>
</evidence>
<evidence type="ECO:0008006" key="4">
    <source>
        <dbReference type="Google" id="ProtNLM"/>
    </source>
</evidence>
<protein>
    <recommendedName>
        <fullName evidence="4">Transmembrane protein</fullName>
    </recommendedName>
</protein>
<accession>A0AAD3CGP5</accession>